<dbReference type="PIRSF" id="PIRSF033722">
    <property type="entry name" value="DnaD_CA_C3587_prd"/>
    <property type="match status" value="1"/>
</dbReference>
<dbReference type="PANTHER" id="PTHR37293">
    <property type="entry name" value="PHAGE REPLICATION PROTEIN-RELATED"/>
    <property type="match status" value="1"/>
</dbReference>
<accession>A0ABV1FAD2</accession>
<dbReference type="InterPro" id="IPR006343">
    <property type="entry name" value="DnaB/C_C"/>
</dbReference>
<organism evidence="4 5">
    <name type="scientific">Ruminococcoides intestinale</name>
    <dbReference type="NCBI Taxonomy" id="3133162"/>
    <lineage>
        <taxon>Bacteria</taxon>
        <taxon>Bacillati</taxon>
        <taxon>Bacillota</taxon>
        <taxon>Clostridia</taxon>
        <taxon>Eubacteriales</taxon>
        <taxon>Oscillospiraceae</taxon>
        <taxon>Ruminococcoides</taxon>
    </lineage>
</organism>
<dbReference type="EMBL" id="JBBMEZ010000022">
    <property type="protein sequence ID" value="MEQ2470339.1"/>
    <property type="molecule type" value="Genomic_DNA"/>
</dbReference>
<feature type="domain" description="DnaB/C C-terminal" evidence="3">
    <location>
        <begin position="179"/>
        <end position="247"/>
    </location>
</feature>
<dbReference type="SUPFAM" id="SSF158499">
    <property type="entry name" value="DnaD domain-like"/>
    <property type="match status" value="2"/>
</dbReference>
<evidence type="ECO:0000313" key="5">
    <source>
        <dbReference type="Proteomes" id="UP001490816"/>
    </source>
</evidence>
<dbReference type="Pfam" id="PF07261">
    <property type="entry name" value="DnaB_2"/>
    <property type="match status" value="2"/>
</dbReference>
<feature type="compositionally biased region" description="Basic and acidic residues" evidence="2">
    <location>
        <begin position="130"/>
        <end position="147"/>
    </location>
</feature>
<dbReference type="InterPro" id="IPR053162">
    <property type="entry name" value="DnaD"/>
</dbReference>
<feature type="domain" description="DnaB/C C-terminal" evidence="3">
    <location>
        <begin position="270"/>
        <end position="337"/>
    </location>
</feature>
<evidence type="ECO:0000259" key="3">
    <source>
        <dbReference type="Pfam" id="PF07261"/>
    </source>
</evidence>
<keyword evidence="5" id="KW-1185">Reference proteome</keyword>
<name>A0ABV1FAD2_9FIRM</name>
<dbReference type="NCBIfam" id="TIGR01446">
    <property type="entry name" value="DnaD_dom"/>
    <property type="match status" value="2"/>
</dbReference>
<sequence length="365" mass="41086">MSINIDLGAWNSIFAVPSKVVDEGLKFSDGVKLKVLLFVLRNAGRSVDDTEISKATGVNVTDIPEALDYWVSMGVFNRIENTFTPVKNNEEFVSAPQTSVQTEQTPQPVQTVLQPQQTVPQPVQAVQEPVKQETEQSPKENAEEPQKHFTATRPQKPDFVFTAQRLAVDEELKMLVEETQTTLGKVLSNSDIATLLMLKDTCGLPLDVIFMLIHYCASIDKGNIRTIENIGIQWANDGVYSLEAADNKIKQIQKTTANFSIVSKAFGLKNVGSPTKKQLEYGDKWVSEWKFSPEMLREAYERCVDTKGTMNLRYIDGILKRWNASNLHTLDELHNYEKSVSKPSQKQSSSYDINELDKFNSLDNF</sequence>
<dbReference type="Proteomes" id="UP001490816">
    <property type="component" value="Unassembled WGS sequence"/>
</dbReference>
<protein>
    <submittedName>
        <fullName evidence="4">DnaD domain protein</fullName>
    </submittedName>
</protein>
<comment type="similarity">
    <text evidence="1">Belongs to the DnaB/DnaD family.</text>
</comment>
<proteinExistence type="inferred from homology"/>
<evidence type="ECO:0000256" key="2">
    <source>
        <dbReference type="SAM" id="MobiDB-lite"/>
    </source>
</evidence>
<feature type="compositionally biased region" description="Low complexity" evidence="2">
    <location>
        <begin position="96"/>
        <end position="129"/>
    </location>
</feature>
<dbReference type="Gene3D" id="1.10.10.630">
    <property type="entry name" value="DnaD domain-like"/>
    <property type="match status" value="2"/>
</dbReference>
<dbReference type="InterPro" id="IPR034829">
    <property type="entry name" value="DnaD-like_sf"/>
</dbReference>
<dbReference type="InterPro" id="IPR017019">
    <property type="entry name" value="DNA_replication_prd_bac"/>
</dbReference>
<evidence type="ECO:0000256" key="1">
    <source>
        <dbReference type="ARBA" id="ARBA00093462"/>
    </source>
</evidence>
<gene>
    <name evidence="4" type="ORF">WMO39_08390</name>
</gene>
<evidence type="ECO:0000313" key="4">
    <source>
        <dbReference type="EMBL" id="MEQ2470339.1"/>
    </source>
</evidence>
<comment type="caution">
    <text evidence="4">The sequence shown here is derived from an EMBL/GenBank/DDBJ whole genome shotgun (WGS) entry which is preliminary data.</text>
</comment>
<dbReference type="RefSeq" id="WP_117949966.1">
    <property type="nucleotide sequence ID" value="NZ_JBBMEZ010000022.1"/>
</dbReference>
<dbReference type="PANTHER" id="PTHR37293:SF5">
    <property type="entry name" value="DNA REPLICATION PROTEIN"/>
    <property type="match status" value="1"/>
</dbReference>
<reference evidence="4 5" key="1">
    <citation type="submission" date="2024-03" db="EMBL/GenBank/DDBJ databases">
        <title>Human intestinal bacterial collection.</title>
        <authorList>
            <person name="Pauvert C."/>
            <person name="Hitch T.C.A."/>
            <person name="Clavel T."/>
        </authorList>
    </citation>
    <scope>NUCLEOTIDE SEQUENCE [LARGE SCALE GENOMIC DNA]</scope>
    <source>
        <strain evidence="4 5">CLA-JM-H38</strain>
    </source>
</reference>
<feature type="region of interest" description="Disordered" evidence="2">
    <location>
        <begin position="94"/>
        <end position="154"/>
    </location>
</feature>